<reference evidence="2 3" key="1">
    <citation type="submission" date="2019-03" db="EMBL/GenBank/DDBJ databases">
        <title>Algoriphagus sp. nov, a new strain isolated from root system soil of mangrove plant Kandelia.</title>
        <authorList>
            <person name="Yin Q."/>
            <person name="Wang K."/>
            <person name="Song Z."/>
        </authorList>
    </citation>
    <scope>NUCLEOTIDE SEQUENCE [LARGE SCALE GENOMIC DNA]</scope>
    <source>
        <strain evidence="2 3">XY-J91</strain>
    </source>
</reference>
<dbReference type="OrthoDB" id="826915at2"/>
<comment type="caution">
    <text evidence="2">The sequence shown here is derived from an EMBL/GenBank/DDBJ whole genome shotgun (WGS) entry which is preliminary data.</text>
</comment>
<protein>
    <submittedName>
        <fullName evidence="2">Uncharacterized protein</fullName>
    </submittedName>
</protein>
<dbReference type="Proteomes" id="UP000297647">
    <property type="component" value="Unassembled WGS sequence"/>
</dbReference>
<feature type="chain" id="PRO_5021445635" evidence="1">
    <location>
        <begin position="26"/>
        <end position="77"/>
    </location>
</feature>
<evidence type="ECO:0000313" key="2">
    <source>
        <dbReference type="EMBL" id="TFV93597.1"/>
    </source>
</evidence>
<gene>
    <name evidence="2" type="ORF">E4S40_15245</name>
</gene>
<evidence type="ECO:0000256" key="1">
    <source>
        <dbReference type="SAM" id="SignalP"/>
    </source>
</evidence>
<evidence type="ECO:0000313" key="3">
    <source>
        <dbReference type="Proteomes" id="UP000297647"/>
    </source>
</evidence>
<sequence>MKKLLFGLAFLAALCISYSGSIANAQVLEGEEECEDSIEIDGETITVTVCGRKTNLWGLIDGIDCNAEATTSCSFTN</sequence>
<dbReference type="EMBL" id="SPSB01000004">
    <property type="protein sequence ID" value="TFV93597.1"/>
    <property type="molecule type" value="Genomic_DNA"/>
</dbReference>
<keyword evidence="1" id="KW-0732">Signal</keyword>
<name>A0A4Y9QN07_9BACT</name>
<proteinExistence type="predicted"/>
<accession>A0A4Y9QN07</accession>
<dbReference type="RefSeq" id="WP_135076062.1">
    <property type="nucleotide sequence ID" value="NZ_SPSB01000004.1"/>
</dbReference>
<keyword evidence="3" id="KW-1185">Reference proteome</keyword>
<feature type="signal peptide" evidence="1">
    <location>
        <begin position="1"/>
        <end position="25"/>
    </location>
</feature>
<dbReference type="AlphaFoldDB" id="A0A4Y9QN07"/>
<organism evidence="2 3">
    <name type="scientific">Algoriphagus kandeliae</name>
    <dbReference type="NCBI Taxonomy" id="2562278"/>
    <lineage>
        <taxon>Bacteria</taxon>
        <taxon>Pseudomonadati</taxon>
        <taxon>Bacteroidota</taxon>
        <taxon>Cytophagia</taxon>
        <taxon>Cytophagales</taxon>
        <taxon>Cyclobacteriaceae</taxon>
        <taxon>Algoriphagus</taxon>
    </lineage>
</organism>